<dbReference type="OrthoDB" id="1684102at2759"/>
<sequence>MDGQVFVYYISGHGFGHATRSGQLAVSILEQNLTSQADIDPVMVQPLAYTVDRESSVQTASKFLETREELIMHESQWLKSIGATCVLIDSPSAPCAAAHRAGVPSVIISNFTFDEIYYGLKNGDLLEPQLHRIAETFESDYRKARLLVRTPGFIRIPSFEECAVYPLTEHPSEQERGRVILDAPMYFREHRREKFETLDDLKIPRNVSENSKILLFSFGGQALSEHEWTDVLPPGWICIVVNGPLILPPSFYAASRETYVPDLVHASDVVLGKLGYGTISECIGHSKPMIYVPRIDFIEEEGLLTMMRDQGSCKELSIEKFEKGDWQVTT</sequence>
<protein>
    <submittedName>
        <fullName evidence="1">Uncharacterized protein</fullName>
    </submittedName>
</protein>
<organism evidence="1 2">
    <name type="scientific">Planoprotostelium fungivorum</name>
    <dbReference type="NCBI Taxonomy" id="1890364"/>
    <lineage>
        <taxon>Eukaryota</taxon>
        <taxon>Amoebozoa</taxon>
        <taxon>Evosea</taxon>
        <taxon>Variosea</taxon>
        <taxon>Cavosteliida</taxon>
        <taxon>Cavosteliaceae</taxon>
        <taxon>Planoprotostelium</taxon>
    </lineage>
</organism>
<evidence type="ECO:0000313" key="1">
    <source>
        <dbReference type="EMBL" id="PRP81981.1"/>
    </source>
</evidence>
<dbReference type="SUPFAM" id="SSF53756">
    <property type="entry name" value="UDP-Glycosyltransferase/glycogen phosphorylase"/>
    <property type="match status" value="1"/>
</dbReference>
<reference evidence="1 2" key="1">
    <citation type="journal article" date="2018" name="Genome Biol. Evol.">
        <title>Multiple Roots of Fruiting Body Formation in Amoebozoa.</title>
        <authorList>
            <person name="Hillmann F."/>
            <person name="Forbes G."/>
            <person name="Novohradska S."/>
            <person name="Ferling I."/>
            <person name="Riege K."/>
            <person name="Groth M."/>
            <person name="Westermann M."/>
            <person name="Marz M."/>
            <person name="Spaller T."/>
            <person name="Winckler T."/>
            <person name="Schaap P."/>
            <person name="Glockner G."/>
        </authorList>
    </citation>
    <scope>NUCLEOTIDE SEQUENCE [LARGE SCALE GENOMIC DNA]</scope>
    <source>
        <strain evidence="1 2">Jena</strain>
    </source>
</reference>
<dbReference type="InParanoid" id="A0A2P6NDH3"/>
<gene>
    <name evidence="1" type="ORF">PROFUN_10475</name>
</gene>
<evidence type="ECO:0000313" key="2">
    <source>
        <dbReference type="Proteomes" id="UP000241769"/>
    </source>
</evidence>
<dbReference type="EMBL" id="MDYQ01000112">
    <property type="protein sequence ID" value="PRP81981.1"/>
    <property type="molecule type" value="Genomic_DNA"/>
</dbReference>
<name>A0A2P6NDH3_9EUKA</name>
<proteinExistence type="predicted"/>
<keyword evidence="2" id="KW-1185">Reference proteome</keyword>
<dbReference type="AlphaFoldDB" id="A0A2P6NDH3"/>
<dbReference type="PANTHER" id="PTHR38134">
    <property type="entry name" value="SLR1395 PROTEIN"/>
    <property type="match status" value="1"/>
</dbReference>
<dbReference type="PANTHER" id="PTHR38134:SF2">
    <property type="entry name" value="GALACTOKINASE"/>
    <property type="match status" value="1"/>
</dbReference>
<dbReference type="InterPro" id="IPR053205">
    <property type="entry name" value="GHMP_kinase_L-arabinokinase"/>
</dbReference>
<accession>A0A2P6NDH3</accession>
<dbReference type="Proteomes" id="UP000241769">
    <property type="component" value="Unassembled WGS sequence"/>
</dbReference>
<comment type="caution">
    <text evidence="1">The sequence shown here is derived from an EMBL/GenBank/DDBJ whole genome shotgun (WGS) entry which is preliminary data.</text>
</comment>
<dbReference type="STRING" id="1890364.A0A2P6NDH3"/>